<name>A0A022VYK5_TRIRU</name>
<evidence type="ECO:0000313" key="1">
    <source>
        <dbReference type="EMBL" id="EZF51096.1"/>
    </source>
</evidence>
<dbReference type="Proteomes" id="UP000023758">
    <property type="component" value="Unassembled WGS sequence"/>
</dbReference>
<proteinExistence type="predicted"/>
<dbReference type="EMBL" id="KK207874">
    <property type="protein sequence ID" value="EZF51096.1"/>
    <property type="molecule type" value="Genomic_DNA"/>
</dbReference>
<dbReference type="HOGENOM" id="CLU_128288_0_0_1"/>
<protein>
    <submittedName>
        <fullName evidence="1">Uncharacterized protein</fullName>
    </submittedName>
</protein>
<dbReference type="AlphaFoldDB" id="A0A022VYK5"/>
<organism evidence="1">
    <name type="scientific">Trichophyton rubrum CBS 288.86</name>
    <dbReference type="NCBI Taxonomy" id="1215330"/>
    <lineage>
        <taxon>Eukaryota</taxon>
        <taxon>Fungi</taxon>
        <taxon>Dikarya</taxon>
        <taxon>Ascomycota</taxon>
        <taxon>Pezizomycotina</taxon>
        <taxon>Eurotiomycetes</taxon>
        <taxon>Eurotiomycetidae</taxon>
        <taxon>Onygenales</taxon>
        <taxon>Arthrodermataceae</taxon>
        <taxon>Trichophyton</taxon>
    </lineage>
</organism>
<reference evidence="1" key="1">
    <citation type="submission" date="2014-02" db="EMBL/GenBank/DDBJ databases">
        <title>The Genome Sequence of Trichophyton rubrum (morphotype fischeri) CBS 288.86.</title>
        <authorList>
            <consortium name="The Broad Institute Genomics Platform"/>
            <person name="Cuomo C.A."/>
            <person name="White T.C."/>
            <person name="Graser Y."/>
            <person name="Martinez-Rossi N."/>
            <person name="Heitman J."/>
            <person name="Young S.K."/>
            <person name="Zeng Q."/>
            <person name="Gargeya S."/>
            <person name="Abouelleil A."/>
            <person name="Alvarado L."/>
            <person name="Chapman S.B."/>
            <person name="Gainer-Dewar J."/>
            <person name="Goldberg J."/>
            <person name="Griggs A."/>
            <person name="Gujja S."/>
            <person name="Hansen M."/>
            <person name="Howarth C."/>
            <person name="Imamovic A."/>
            <person name="Larimer J."/>
            <person name="Martinez D."/>
            <person name="Murphy C."/>
            <person name="Pearson M.D."/>
            <person name="Persinoti G."/>
            <person name="Poon T."/>
            <person name="Priest M."/>
            <person name="Roberts A.D."/>
            <person name="Saif S."/>
            <person name="Shea T.D."/>
            <person name="Sykes S.N."/>
            <person name="Wortman J."/>
            <person name="Nusbaum C."/>
            <person name="Birren B."/>
        </authorList>
    </citation>
    <scope>NUCLEOTIDE SEQUENCE [LARGE SCALE GENOMIC DNA]</scope>
    <source>
        <strain evidence="1">CBS 288.86</strain>
    </source>
</reference>
<accession>A0A022VYK5</accession>
<gene>
    <name evidence="1" type="ORF">H103_05604</name>
</gene>
<sequence>MEEVFSGIKHAFDYLFLTRAQRGLLDEYECFWAEEKTGIVEYCISSFEDKVKSEYRHRVDILNIIEKVWQSLRDEYGGMLPHDFICTYYARKSARQPLTPREMETFQRFLDKWLDEPALEKEFSFLRLDIADWVDRLHLNNTEKQVSRTAEGMKRWLLARHGTLEF</sequence>
<dbReference type="OrthoDB" id="10295564at2759"/>